<gene>
    <name evidence="2" type="ORF">NDU88_010531</name>
</gene>
<feature type="compositionally biased region" description="Acidic residues" evidence="1">
    <location>
        <begin position="180"/>
        <end position="193"/>
    </location>
</feature>
<evidence type="ECO:0000256" key="1">
    <source>
        <dbReference type="SAM" id="MobiDB-lite"/>
    </source>
</evidence>
<dbReference type="AlphaFoldDB" id="A0AAV7PYC2"/>
<evidence type="ECO:0000313" key="2">
    <source>
        <dbReference type="EMBL" id="KAJ1132204.1"/>
    </source>
</evidence>
<sequence length="204" mass="20980">MVGGGGTVRVPAPGTLPFLPAGAGSLPFLAAAGAGSLLFLAAAGAGSLPLRLPGAGSFTLGTCALDPFPPQVGVVTTGPVDWVAEVFAWVFATLATREGRKGGVGKRSMVNRKCFLGTLEGKEGEGLGVEEEEEEEGVVVGGVCSFLVPVHGLNAVVRCHEPLLQEEEAGDACVAAVDPVDSEDEEAEDEDEDNRTAVIRQYFQ</sequence>
<accession>A0AAV7PYC2</accession>
<evidence type="ECO:0000313" key="3">
    <source>
        <dbReference type="Proteomes" id="UP001066276"/>
    </source>
</evidence>
<feature type="region of interest" description="Disordered" evidence="1">
    <location>
        <begin position="177"/>
        <end position="196"/>
    </location>
</feature>
<organism evidence="2 3">
    <name type="scientific">Pleurodeles waltl</name>
    <name type="common">Iberian ribbed newt</name>
    <dbReference type="NCBI Taxonomy" id="8319"/>
    <lineage>
        <taxon>Eukaryota</taxon>
        <taxon>Metazoa</taxon>
        <taxon>Chordata</taxon>
        <taxon>Craniata</taxon>
        <taxon>Vertebrata</taxon>
        <taxon>Euteleostomi</taxon>
        <taxon>Amphibia</taxon>
        <taxon>Batrachia</taxon>
        <taxon>Caudata</taxon>
        <taxon>Salamandroidea</taxon>
        <taxon>Salamandridae</taxon>
        <taxon>Pleurodelinae</taxon>
        <taxon>Pleurodeles</taxon>
    </lineage>
</organism>
<protein>
    <submittedName>
        <fullName evidence="2">Uncharacterized protein</fullName>
    </submittedName>
</protein>
<dbReference type="Proteomes" id="UP001066276">
    <property type="component" value="Chromosome 7"/>
</dbReference>
<dbReference type="EMBL" id="JANPWB010000011">
    <property type="protein sequence ID" value="KAJ1132204.1"/>
    <property type="molecule type" value="Genomic_DNA"/>
</dbReference>
<comment type="caution">
    <text evidence="2">The sequence shown here is derived from an EMBL/GenBank/DDBJ whole genome shotgun (WGS) entry which is preliminary data.</text>
</comment>
<proteinExistence type="predicted"/>
<keyword evidence="3" id="KW-1185">Reference proteome</keyword>
<reference evidence="2" key="1">
    <citation type="journal article" date="2022" name="bioRxiv">
        <title>Sequencing and chromosome-scale assembly of the giantPleurodeles waltlgenome.</title>
        <authorList>
            <person name="Brown T."/>
            <person name="Elewa A."/>
            <person name="Iarovenko S."/>
            <person name="Subramanian E."/>
            <person name="Araus A.J."/>
            <person name="Petzold A."/>
            <person name="Susuki M."/>
            <person name="Suzuki K.-i.T."/>
            <person name="Hayashi T."/>
            <person name="Toyoda A."/>
            <person name="Oliveira C."/>
            <person name="Osipova E."/>
            <person name="Leigh N.D."/>
            <person name="Simon A."/>
            <person name="Yun M.H."/>
        </authorList>
    </citation>
    <scope>NUCLEOTIDE SEQUENCE</scope>
    <source>
        <strain evidence="2">20211129_DDA</strain>
        <tissue evidence="2">Liver</tissue>
    </source>
</reference>
<name>A0AAV7PYC2_PLEWA</name>